<proteinExistence type="predicted"/>
<dbReference type="AlphaFoldDB" id="A0A7R9CUC2"/>
<dbReference type="EMBL" id="OC318363">
    <property type="protein sequence ID" value="CAD7401681.1"/>
    <property type="molecule type" value="Genomic_DNA"/>
</dbReference>
<reference evidence="1" key="1">
    <citation type="submission" date="2020-11" db="EMBL/GenBank/DDBJ databases">
        <authorList>
            <person name="Tran Van P."/>
        </authorList>
    </citation>
    <scope>NUCLEOTIDE SEQUENCE</scope>
</reference>
<sequence length="540" mass="59345">MLANDRRFNKIYTPGKNVLLRPVSGNAAFSPSQYKRHQTHSNELSVSNPPSISLSFLSLPHHTIMSAKVPVLSMSHHAILSAKVTVLSLPHCAILSAEVPVLSLPHRAILSAEVPAYSLPHRAILSAKVLVLFLPHPAILSTKVSFLSLLHRAILSAEVPILSLPHRAILSAEVPVLSLPHRAILSAEVPVLSLPHRAILSDEVSFFSLPHHVILSVECRGFLPLSATPCYSECRGPRPLPASSRHSECQGFLPLPATPCYSECRGPHPLPASTRHSECRGLLPLPASPRHLEYQCLLPPHSSPIPYNQDSHNRSIGNNNPTMPGPNTLRAGYSTQEPTHYQDGTLATPAARPRELASPKQRRNTLQVHPTEIRTSISPSSADGLNTTSALANYATEAIPSEHLFLFNFILSNMADTLCMAPHAGLLKASFGRSRSSNRRFFLEYAWNTKDESQHRCVLPIESSQLELPITSFVHHRTAPLSPLSPITSRCLGVDSCTVIIIDPFYEMRAAIRWIDERTRCPKAPFQHHTLVAKWAGPNE</sequence>
<gene>
    <name evidence="1" type="ORF">TCEB3V08_LOCUS6126</name>
</gene>
<organism evidence="1">
    <name type="scientific">Timema cristinae</name>
    <name type="common">Walking stick</name>
    <dbReference type="NCBI Taxonomy" id="61476"/>
    <lineage>
        <taxon>Eukaryota</taxon>
        <taxon>Metazoa</taxon>
        <taxon>Ecdysozoa</taxon>
        <taxon>Arthropoda</taxon>
        <taxon>Hexapoda</taxon>
        <taxon>Insecta</taxon>
        <taxon>Pterygota</taxon>
        <taxon>Neoptera</taxon>
        <taxon>Polyneoptera</taxon>
        <taxon>Phasmatodea</taxon>
        <taxon>Timematodea</taxon>
        <taxon>Timematoidea</taxon>
        <taxon>Timematidae</taxon>
        <taxon>Timema</taxon>
    </lineage>
</organism>
<accession>A0A7R9CUC2</accession>
<evidence type="ECO:0000313" key="1">
    <source>
        <dbReference type="EMBL" id="CAD7401681.1"/>
    </source>
</evidence>
<protein>
    <submittedName>
        <fullName evidence="1">Uncharacterized protein</fullName>
    </submittedName>
</protein>
<name>A0A7R9CUC2_TIMCR</name>